<dbReference type="Proteomes" id="UP000824120">
    <property type="component" value="Unassembled WGS sequence"/>
</dbReference>
<protein>
    <submittedName>
        <fullName evidence="1">Uncharacterized protein</fullName>
    </submittedName>
</protein>
<evidence type="ECO:0000313" key="2">
    <source>
        <dbReference type="Proteomes" id="UP000824120"/>
    </source>
</evidence>
<gene>
    <name evidence="1" type="ORF">H5410_064287</name>
</gene>
<reference evidence="1" key="1">
    <citation type="submission" date="2020-09" db="EMBL/GenBank/DDBJ databases">
        <title>De no assembly of potato wild relative species, Solanum commersonii.</title>
        <authorList>
            <person name="Cho K."/>
        </authorList>
    </citation>
    <scope>NUCLEOTIDE SEQUENCE</scope>
    <source>
        <strain evidence="1">LZ3.2</strain>
        <tissue evidence="1">Leaf</tissue>
    </source>
</reference>
<comment type="caution">
    <text evidence="1">The sequence shown here is derived from an EMBL/GenBank/DDBJ whole genome shotgun (WGS) entry which is preliminary data.</text>
</comment>
<organism evidence="1 2">
    <name type="scientific">Solanum commersonii</name>
    <name type="common">Commerson's wild potato</name>
    <name type="synonym">Commerson's nightshade</name>
    <dbReference type="NCBI Taxonomy" id="4109"/>
    <lineage>
        <taxon>Eukaryota</taxon>
        <taxon>Viridiplantae</taxon>
        <taxon>Streptophyta</taxon>
        <taxon>Embryophyta</taxon>
        <taxon>Tracheophyta</taxon>
        <taxon>Spermatophyta</taxon>
        <taxon>Magnoliopsida</taxon>
        <taxon>eudicotyledons</taxon>
        <taxon>Gunneridae</taxon>
        <taxon>Pentapetalae</taxon>
        <taxon>asterids</taxon>
        <taxon>lamiids</taxon>
        <taxon>Solanales</taxon>
        <taxon>Solanaceae</taxon>
        <taxon>Solanoideae</taxon>
        <taxon>Solaneae</taxon>
        <taxon>Solanum</taxon>
    </lineage>
</organism>
<sequence>MLGFDLTKEKKKGVNCMMAVALPFFPPKNLVADLNMQLVVDDGRFVDNDDRFDEKNKIVYLKKKWLKIEKRRRSCGWCEWQNGGGSIHGNKEEEEDIQNYSLRPILCDNI</sequence>
<dbReference type="EMBL" id="JACXVP010000063">
    <property type="protein sequence ID" value="KAG5568698.1"/>
    <property type="molecule type" value="Genomic_DNA"/>
</dbReference>
<name>A0A9J5VZY3_SOLCO</name>
<evidence type="ECO:0000313" key="1">
    <source>
        <dbReference type="EMBL" id="KAG5568698.1"/>
    </source>
</evidence>
<accession>A0A9J5VZY3</accession>
<dbReference type="AlphaFoldDB" id="A0A9J5VZY3"/>
<keyword evidence="2" id="KW-1185">Reference proteome</keyword>
<proteinExistence type="predicted"/>